<evidence type="ECO:0000313" key="3">
    <source>
        <dbReference type="Proteomes" id="UP001140011"/>
    </source>
</evidence>
<evidence type="ECO:0000256" key="1">
    <source>
        <dbReference type="SAM" id="SignalP"/>
    </source>
</evidence>
<keyword evidence="3" id="KW-1185">Reference proteome</keyword>
<dbReference type="EMBL" id="JANBUH010000035">
    <property type="protein sequence ID" value="KAJ2756128.1"/>
    <property type="molecule type" value="Genomic_DNA"/>
</dbReference>
<keyword evidence="1" id="KW-0732">Signal</keyword>
<feature type="chain" id="PRO_5040870211" evidence="1">
    <location>
        <begin position="24"/>
        <end position="112"/>
    </location>
</feature>
<name>A0A9W8GZL2_9FUNG</name>
<evidence type="ECO:0000313" key="2">
    <source>
        <dbReference type="EMBL" id="KAJ2756128.1"/>
    </source>
</evidence>
<sequence>MVSLFKYATVAALVAICSVEVSGKKPTKPVKKPKPTNTSKCNPAVATAMTCLESSEYKYCNDAYSVWMTDTMEPDMTCDANNEVVDTSSASAIGKGPVAMAFGMAVAIWSFL</sequence>
<comment type="caution">
    <text evidence="2">The sequence shown here is derived from an EMBL/GenBank/DDBJ whole genome shotgun (WGS) entry which is preliminary data.</text>
</comment>
<dbReference type="Proteomes" id="UP001140011">
    <property type="component" value="Unassembled WGS sequence"/>
</dbReference>
<proteinExistence type="predicted"/>
<feature type="signal peptide" evidence="1">
    <location>
        <begin position="1"/>
        <end position="23"/>
    </location>
</feature>
<protein>
    <submittedName>
        <fullName evidence="2">Uncharacterized protein</fullName>
    </submittedName>
</protein>
<organism evidence="2 3">
    <name type="scientific">Coemansia pectinata</name>
    <dbReference type="NCBI Taxonomy" id="1052879"/>
    <lineage>
        <taxon>Eukaryota</taxon>
        <taxon>Fungi</taxon>
        <taxon>Fungi incertae sedis</taxon>
        <taxon>Zoopagomycota</taxon>
        <taxon>Kickxellomycotina</taxon>
        <taxon>Kickxellomycetes</taxon>
        <taxon>Kickxellales</taxon>
        <taxon>Kickxellaceae</taxon>
        <taxon>Coemansia</taxon>
    </lineage>
</organism>
<accession>A0A9W8GZL2</accession>
<dbReference type="AlphaFoldDB" id="A0A9W8GZL2"/>
<dbReference type="OrthoDB" id="5572904at2759"/>
<reference evidence="2" key="1">
    <citation type="submission" date="2022-07" db="EMBL/GenBank/DDBJ databases">
        <title>Phylogenomic reconstructions and comparative analyses of Kickxellomycotina fungi.</title>
        <authorList>
            <person name="Reynolds N.K."/>
            <person name="Stajich J.E."/>
            <person name="Barry K."/>
            <person name="Grigoriev I.V."/>
            <person name="Crous P."/>
            <person name="Smith M.E."/>
        </authorList>
    </citation>
    <scope>NUCLEOTIDE SEQUENCE</scope>
    <source>
        <strain evidence="2">BCRC 34297</strain>
    </source>
</reference>
<gene>
    <name evidence="2" type="ORF">GGI19_001085</name>
</gene>